<dbReference type="Proteomes" id="UP001203761">
    <property type="component" value="Unassembled WGS sequence"/>
</dbReference>
<comment type="caution">
    <text evidence="1">The sequence shown here is derived from an EMBL/GenBank/DDBJ whole genome shotgun (WGS) entry which is preliminary data.</text>
</comment>
<accession>A0ABT0R0V2</accession>
<dbReference type="EMBL" id="JAKNCJ010000003">
    <property type="protein sequence ID" value="MCL6423516.1"/>
    <property type="molecule type" value="Genomic_DNA"/>
</dbReference>
<organism evidence="1 2">
    <name type="scientific">Brachybacterium equifaecis</name>
    <dbReference type="NCBI Taxonomy" id="2910770"/>
    <lineage>
        <taxon>Bacteria</taxon>
        <taxon>Bacillati</taxon>
        <taxon>Actinomycetota</taxon>
        <taxon>Actinomycetes</taxon>
        <taxon>Micrococcales</taxon>
        <taxon>Dermabacteraceae</taxon>
        <taxon>Brachybacterium</taxon>
    </lineage>
</organism>
<sequence>MNLNWKELLAVEYCSTWGAIAWEAWPHADTHSLSTGAGLIALRGPDGTIAIHRRWFSGGILRTWPQSLRSDIGILIEEAGAVPQDSAIAECRVRVERRQPNDSEALLGVAEIPIQRRASEAEGIRWIVTPTEGPEGEFAHALGILVSVAADPDARGARLVEGEVVRLSTPDLAHPMLWPSDEQPVVGMGSLHALAEGRLLRLLEGEPLWDAEGDEVRAERYWVHDPQAPYGAPGTVLRTQEDVLWWRAGMQPELDAPLPSRALDPVETLLRSTLLTSDPRSGA</sequence>
<evidence type="ECO:0000313" key="1">
    <source>
        <dbReference type="EMBL" id="MCL6423516.1"/>
    </source>
</evidence>
<name>A0ABT0R0V2_9MICO</name>
<keyword evidence="2" id="KW-1185">Reference proteome</keyword>
<evidence type="ECO:0000313" key="2">
    <source>
        <dbReference type="Proteomes" id="UP001203761"/>
    </source>
</evidence>
<proteinExistence type="predicted"/>
<reference evidence="1" key="1">
    <citation type="submission" date="2022-02" db="EMBL/GenBank/DDBJ databases">
        <authorList>
            <person name="Lee M."/>
            <person name="Kim S.-J."/>
            <person name="Jung M.-Y."/>
        </authorList>
    </citation>
    <scope>NUCLEOTIDE SEQUENCE</scope>
    <source>
        <strain evidence="1">JHP9</strain>
    </source>
</reference>
<gene>
    <name evidence="1" type="ORF">Bequi_08985</name>
</gene>
<protein>
    <submittedName>
        <fullName evidence="1">Uncharacterized protein</fullName>
    </submittedName>
</protein>
<dbReference type="RefSeq" id="WP_249737588.1">
    <property type="nucleotide sequence ID" value="NZ_JAKNCJ010000003.1"/>
</dbReference>